<name>A0A2A2LNJ3_9BILA</name>
<accession>A0A2A2LNJ3</accession>
<feature type="region of interest" description="Disordered" evidence="1">
    <location>
        <begin position="1"/>
        <end position="37"/>
    </location>
</feature>
<evidence type="ECO:0000256" key="1">
    <source>
        <dbReference type="SAM" id="MobiDB-lite"/>
    </source>
</evidence>
<feature type="compositionally biased region" description="Polar residues" evidence="1">
    <location>
        <begin position="141"/>
        <end position="158"/>
    </location>
</feature>
<protein>
    <submittedName>
        <fullName evidence="2">Uncharacterized protein</fullName>
    </submittedName>
</protein>
<dbReference type="Proteomes" id="UP000218231">
    <property type="component" value="Unassembled WGS sequence"/>
</dbReference>
<feature type="region of interest" description="Disordered" evidence="1">
    <location>
        <begin position="129"/>
        <end position="190"/>
    </location>
</feature>
<gene>
    <name evidence="2" type="ORF">WR25_03765</name>
</gene>
<keyword evidence="3" id="KW-1185">Reference proteome</keyword>
<feature type="region of interest" description="Disordered" evidence="1">
    <location>
        <begin position="57"/>
        <end position="92"/>
    </location>
</feature>
<sequence length="217" mass="23557">MSSSTLPAEETAEYSLNQSDKQEDCPSDPPSAPLTFRAPNCAKSIIDRKLRKFASETSFATETASESSLDKDLEQQQQRTLPSSGYTSTTAISTGKGRVFTVRTIGRSNGRTGMSQQTSDDGAIVCKSNRIAGRRRHDSDASVSNGSEATVASGTTTPRRAMRRPKSSAEMIHTSATSATIHSYESGNPLDERRHSHVYVLDDDSLHEFDDGNGEFK</sequence>
<dbReference type="AlphaFoldDB" id="A0A2A2LNJ3"/>
<feature type="compositionally biased region" description="Low complexity" evidence="1">
    <location>
        <begin position="57"/>
        <end position="67"/>
    </location>
</feature>
<evidence type="ECO:0000313" key="3">
    <source>
        <dbReference type="Proteomes" id="UP000218231"/>
    </source>
</evidence>
<organism evidence="2 3">
    <name type="scientific">Diploscapter pachys</name>
    <dbReference type="NCBI Taxonomy" id="2018661"/>
    <lineage>
        <taxon>Eukaryota</taxon>
        <taxon>Metazoa</taxon>
        <taxon>Ecdysozoa</taxon>
        <taxon>Nematoda</taxon>
        <taxon>Chromadorea</taxon>
        <taxon>Rhabditida</taxon>
        <taxon>Rhabditina</taxon>
        <taxon>Rhabditomorpha</taxon>
        <taxon>Rhabditoidea</taxon>
        <taxon>Rhabditidae</taxon>
        <taxon>Diploscapter</taxon>
    </lineage>
</organism>
<evidence type="ECO:0000313" key="2">
    <source>
        <dbReference type="EMBL" id="PAV87729.1"/>
    </source>
</evidence>
<feature type="compositionally biased region" description="Polar residues" evidence="1">
    <location>
        <begin position="174"/>
        <end position="186"/>
    </location>
</feature>
<comment type="caution">
    <text evidence="2">The sequence shown here is derived from an EMBL/GenBank/DDBJ whole genome shotgun (WGS) entry which is preliminary data.</text>
</comment>
<reference evidence="2 3" key="1">
    <citation type="journal article" date="2017" name="Curr. Biol.">
        <title>Genome architecture and evolution of a unichromosomal asexual nematode.</title>
        <authorList>
            <person name="Fradin H."/>
            <person name="Zegar C."/>
            <person name="Gutwein M."/>
            <person name="Lucas J."/>
            <person name="Kovtun M."/>
            <person name="Corcoran D."/>
            <person name="Baugh L.R."/>
            <person name="Kiontke K."/>
            <person name="Gunsalus K."/>
            <person name="Fitch D.H."/>
            <person name="Piano F."/>
        </authorList>
    </citation>
    <scope>NUCLEOTIDE SEQUENCE [LARGE SCALE GENOMIC DNA]</scope>
    <source>
        <strain evidence="2">PF1309</strain>
    </source>
</reference>
<dbReference type="OrthoDB" id="5867298at2759"/>
<feature type="compositionally biased region" description="Polar residues" evidence="1">
    <location>
        <begin position="75"/>
        <end position="92"/>
    </location>
</feature>
<proteinExistence type="predicted"/>
<dbReference type="EMBL" id="LIAE01006552">
    <property type="protein sequence ID" value="PAV87729.1"/>
    <property type="molecule type" value="Genomic_DNA"/>
</dbReference>